<feature type="compositionally biased region" description="Basic and acidic residues" evidence="1">
    <location>
        <begin position="238"/>
        <end position="249"/>
    </location>
</feature>
<evidence type="ECO:0000313" key="3">
    <source>
        <dbReference type="Proteomes" id="UP000468581"/>
    </source>
</evidence>
<evidence type="ECO:0000256" key="1">
    <source>
        <dbReference type="SAM" id="MobiDB-lite"/>
    </source>
</evidence>
<accession>A0A6P0ULW6</accession>
<feature type="compositionally biased region" description="Acidic residues" evidence="1">
    <location>
        <begin position="214"/>
        <end position="237"/>
    </location>
</feature>
<keyword evidence="3" id="KW-1185">Reference proteome</keyword>
<organism evidence="2 3">
    <name type="scientific">Leptobacterium flavescens</name>
    <dbReference type="NCBI Taxonomy" id="472055"/>
    <lineage>
        <taxon>Bacteria</taxon>
        <taxon>Pseudomonadati</taxon>
        <taxon>Bacteroidota</taxon>
        <taxon>Flavobacteriia</taxon>
        <taxon>Flavobacteriales</taxon>
        <taxon>Flavobacteriaceae</taxon>
        <taxon>Leptobacterium</taxon>
    </lineage>
</organism>
<name>A0A6P0ULW6_9FLAO</name>
<proteinExistence type="predicted"/>
<protein>
    <submittedName>
        <fullName evidence="2">Uncharacterized protein</fullName>
    </submittedName>
</protein>
<evidence type="ECO:0000313" key="2">
    <source>
        <dbReference type="EMBL" id="NER12053.1"/>
    </source>
</evidence>
<comment type="caution">
    <text evidence="2">The sequence shown here is derived from an EMBL/GenBank/DDBJ whole genome shotgun (WGS) entry which is preliminary data.</text>
</comment>
<reference evidence="2 3" key="1">
    <citation type="submission" date="2020-01" db="EMBL/GenBank/DDBJ databases">
        <title>Leptobacterium flavescens.</title>
        <authorList>
            <person name="Wang G."/>
        </authorList>
    </citation>
    <scope>NUCLEOTIDE SEQUENCE [LARGE SCALE GENOMIC DNA]</scope>
    <source>
        <strain evidence="2 3">KCTC 22160</strain>
    </source>
</reference>
<sequence length="317" mass="36416">MGKFMINNACCKDDPGNGDPENDCLDKWKKEHEKACNDYKKAAAQTEKFREEYINSLNWETKLENWDRLITEADKKSKDIVTQLDFLLEQVKIVCEKSKCTTEALEKLTCLVKTIFDCFFTFDENKEGLKDKITAFKKAVECLQNVSDEDKAEVIKCIEAYEEKIVLVCEMQDAILEKLLETLKCAHLLYAAICKEDGLEDKLKGIREDFNGDGSEDDEHCDDDEDQGENEEEQNENDPDKYKYPCDDKKAKPIPTFPISSSWYYKKVRKDYETATEKTESLKEDWINSKKESDTILSKKTSLAEAIKAAEAAESGK</sequence>
<feature type="region of interest" description="Disordered" evidence="1">
    <location>
        <begin position="208"/>
        <end position="249"/>
    </location>
</feature>
<dbReference type="EMBL" id="JAABOO010000001">
    <property type="protein sequence ID" value="NER12053.1"/>
    <property type="molecule type" value="Genomic_DNA"/>
</dbReference>
<dbReference type="RefSeq" id="WP_163605092.1">
    <property type="nucleotide sequence ID" value="NZ_JAABOO010000001.1"/>
</dbReference>
<gene>
    <name evidence="2" type="ORF">GWK08_01245</name>
</gene>
<dbReference type="Proteomes" id="UP000468581">
    <property type="component" value="Unassembled WGS sequence"/>
</dbReference>
<dbReference type="AlphaFoldDB" id="A0A6P0ULW6"/>